<dbReference type="GO" id="GO:0005975">
    <property type="term" value="P:carbohydrate metabolic process"/>
    <property type="evidence" value="ECO:0007669"/>
    <property type="project" value="InterPro"/>
</dbReference>
<dbReference type="AlphaFoldDB" id="A0A7S4D9U4"/>
<accession>A0A7S4D9U4</accession>
<dbReference type="Gene3D" id="3.40.50.1360">
    <property type="match status" value="1"/>
</dbReference>
<gene>
    <name evidence="3" type="ORF">HAKA00212_LOCUS15392</name>
</gene>
<feature type="domain" description="Glucosamine/galactosamine-6-phosphate isomerase" evidence="2">
    <location>
        <begin position="39"/>
        <end position="240"/>
    </location>
</feature>
<dbReference type="Pfam" id="PF01182">
    <property type="entry name" value="Glucosamine_iso"/>
    <property type="match status" value="1"/>
</dbReference>
<evidence type="ECO:0000256" key="1">
    <source>
        <dbReference type="SAM" id="SignalP"/>
    </source>
</evidence>
<feature type="chain" id="PRO_5031413810" description="Glucosamine/galactosamine-6-phosphate isomerase domain-containing protein" evidence="1">
    <location>
        <begin position="25"/>
        <end position="275"/>
    </location>
</feature>
<protein>
    <recommendedName>
        <fullName evidence="2">Glucosamine/galactosamine-6-phosphate isomerase domain-containing protein</fullName>
    </recommendedName>
</protein>
<dbReference type="InterPro" id="IPR006148">
    <property type="entry name" value="Glc/Gal-6P_isomerase"/>
</dbReference>
<dbReference type="PANTHER" id="PTHR11054">
    <property type="entry name" value="6-PHOSPHOGLUCONOLACTONASE"/>
    <property type="match status" value="1"/>
</dbReference>
<dbReference type="SUPFAM" id="SSF100950">
    <property type="entry name" value="NagB/RpiA/CoA transferase-like"/>
    <property type="match status" value="1"/>
</dbReference>
<evidence type="ECO:0000313" key="3">
    <source>
        <dbReference type="EMBL" id="CAE0636626.1"/>
    </source>
</evidence>
<sequence>MLHSSLFSWLAAILVALCVHQVSSFAAGGSGSRVQIFKDVQEVGEALCEIVESSYEESVEKYGHFSFAIPGGSILKMLSSLKGESRIDWSKCTMGWVNHRAVPLDDPTSTQFKAQDLFLRSWEEQGLEILSLSGTTDAPLEAARYSDMLREKVTFANGFPCFDLSLIGMGLDGHIGSLYPESEAVQDLESVVVPVVKPSSSSITLSLPTMLNSREIVVASAGASEKYPLGKAEGVARALGGKETPLSFPGSALAGGRAAWLIDEGAAALLGKEEE</sequence>
<name>A0A7S4D9U4_HETAK</name>
<evidence type="ECO:0000259" key="2">
    <source>
        <dbReference type="Pfam" id="PF01182"/>
    </source>
</evidence>
<reference evidence="3" key="1">
    <citation type="submission" date="2021-01" db="EMBL/GenBank/DDBJ databases">
        <authorList>
            <person name="Corre E."/>
            <person name="Pelletier E."/>
            <person name="Niang G."/>
            <person name="Scheremetjew M."/>
            <person name="Finn R."/>
            <person name="Kale V."/>
            <person name="Holt S."/>
            <person name="Cochrane G."/>
            <person name="Meng A."/>
            <person name="Brown T."/>
            <person name="Cohen L."/>
        </authorList>
    </citation>
    <scope>NUCLEOTIDE SEQUENCE</scope>
    <source>
        <strain evidence="3">CCMP3107</strain>
    </source>
</reference>
<organism evidence="3">
    <name type="scientific">Heterosigma akashiwo</name>
    <name type="common">Chromophytic alga</name>
    <name type="synonym">Heterosigma carterae</name>
    <dbReference type="NCBI Taxonomy" id="2829"/>
    <lineage>
        <taxon>Eukaryota</taxon>
        <taxon>Sar</taxon>
        <taxon>Stramenopiles</taxon>
        <taxon>Ochrophyta</taxon>
        <taxon>Raphidophyceae</taxon>
        <taxon>Chattonellales</taxon>
        <taxon>Chattonellaceae</taxon>
        <taxon>Heterosigma</taxon>
    </lineage>
</organism>
<dbReference type="InterPro" id="IPR037171">
    <property type="entry name" value="NagB/RpiA_transferase-like"/>
</dbReference>
<dbReference type="EMBL" id="HBIU01033461">
    <property type="protein sequence ID" value="CAE0636626.1"/>
    <property type="molecule type" value="Transcribed_RNA"/>
</dbReference>
<keyword evidence="1" id="KW-0732">Signal</keyword>
<feature type="signal peptide" evidence="1">
    <location>
        <begin position="1"/>
        <end position="24"/>
    </location>
</feature>
<proteinExistence type="predicted"/>
<dbReference type="PANTHER" id="PTHR11054:SF0">
    <property type="entry name" value="6-PHOSPHOGLUCONOLACTONASE"/>
    <property type="match status" value="1"/>
</dbReference>
<dbReference type="InterPro" id="IPR039104">
    <property type="entry name" value="6PGL"/>
</dbReference>